<dbReference type="SUPFAM" id="SSF103473">
    <property type="entry name" value="MFS general substrate transporter"/>
    <property type="match status" value="1"/>
</dbReference>
<feature type="transmembrane region" description="Helical" evidence="9">
    <location>
        <begin position="452"/>
        <end position="472"/>
    </location>
</feature>
<keyword evidence="4 8" id="KW-0812">Transmembrane</keyword>
<protein>
    <recommendedName>
        <fullName evidence="12">Peptide transporter PTR2</fullName>
    </recommendedName>
</protein>
<dbReference type="Proteomes" id="UP000094112">
    <property type="component" value="Unassembled WGS sequence"/>
</dbReference>
<dbReference type="AlphaFoldDB" id="A0A1E3P365"/>
<evidence type="ECO:0000256" key="8">
    <source>
        <dbReference type="RuleBase" id="RU003755"/>
    </source>
</evidence>
<dbReference type="InterPro" id="IPR036259">
    <property type="entry name" value="MFS_trans_sf"/>
</dbReference>
<reference evidence="10 11" key="1">
    <citation type="journal article" date="2016" name="Proc. Natl. Acad. Sci. U.S.A.">
        <title>Comparative genomics of biotechnologically important yeasts.</title>
        <authorList>
            <person name="Riley R."/>
            <person name="Haridas S."/>
            <person name="Wolfe K.H."/>
            <person name="Lopes M.R."/>
            <person name="Hittinger C.T."/>
            <person name="Goeker M."/>
            <person name="Salamov A.A."/>
            <person name="Wisecaver J.H."/>
            <person name="Long T.M."/>
            <person name="Calvey C.H."/>
            <person name="Aerts A.L."/>
            <person name="Barry K.W."/>
            <person name="Choi C."/>
            <person name="Clum A."/>
            <person name="Coughlan A.Y."/>
            <person name="Deshpande S."/>
            <person name="Douglass A.P."/>
            <person name="Hanson S.J."/>
            <person name="Klenk H.-P."/>
            <person name="LaButti K.M."/>
            <person name="Lapidus A."/>
            <person name="Lindquist E.A."/>
            <person name="Lipzen A.M."/>
            <person name="Meier-Kolthoff J.P."/>
            <person name="Ohm R.A."/>
            <person name="Otillar R.P."/>
            <person name="Pangilinan J.L."/>
            <person name="Peng Y."/>
            <person name="Rokas A."/>
            <person name="Rosa C.A."/>
            <person name="Scheuner C."/>
            <person name="Sibirny A.A."/>
            <person name="Slot J.C."/>
            <person name="Stielow J.B."/>
            <person name="Sun H."/>
            <person name="Kurtzman C.P."/>
            <person name="Blackwell M."/>
            <person name="Grigoriev I.V."/>
            <person name="Jeffries T.W."/>
        </authorList>
    </citation>
    <scope>NUCLEOTIDE SEQUENCE [LARGE SCALE GENOMIC DNA]</scope>
    <source>
        <strain evidence="11">ATCC 58044 / CBS 1984 / NCYC 433 / NRRL Y-366-8</strain>
    </source>
</reference>
<dbReference type="OrthoDB" id="8904098at2759"/>
<feature type="transmembrane region" description="Helical" evidence="9">
    <location>
        <begin position="534"/>
        <end position="557"/>
    </location>
</feature>
<organism evidence="10 11">
    <name type="scientific">Wickerhamomyces anomalus (strain ATCC 58044 / CBS 1984 / NCYC 433 / NRRL Y-366-8)</name>
    <name type="common">Yeast</name>
    <name type="synonym">Hansenula anomala</name>
    <dbReference type="NCBI Taxonomy" id="683960"/>
    <lineage>
        <taxon>Eukaryota</taxon>
        <taxon>Fungi</taxon>
        <taxon>Dikarya</taxon>
        <taxon>Ascomycota</taxon>
        <taxon>Saccharomycotina</taxon>
        <taxon>Saccharomycetes</taxon>
        <taxon>Phaffomycetales</taxon>
        <taxon>Wickerhamomycetaceae</taxon>
        <taxon>Wickerhamomyces</taxon>
    </lineage>
</organism>
<evidence type="ECO:0000256" key="5">
    <source>
        <dbReference type="ARBA" id="ARBA00022856"/>
    </source>
</evidence>
<name>A0A1E3P365_WICAA</name>
<dbReference type="GO" id="GO:0071916">
    <property type="term" value="F:dipeptide transmembrane transporter activity"/>
    <property type="evidence" value="ECO:0007669"/>
    <property type="project" value="UniProtKB-ARBA"/>
</dbReference>
<dbReference type="FunFam" id="1.20.1250.20:FF:000085">
    <property type="entry name" value="MFS peptide transporter Ptr2"/>
    <property type="match status" value="1"/>
</dbReference>
<dbReference type="EMBL" id="KV454210">
    <property type="protein sequence ID" value="ODQ59855.1"/>
    <property type="molecule type" value="Genomic_DNA"/>
</dbReference>
<evidence type="ECO:0000256" key="6">
    <source>
        <dbReference type="ARBA" id="ARBA00022989"/>
    </source>
</evidence>
<feature type="transmembrane region" description="Helical" evidence="9">
    <location>
        <begin position="420"/>
        <end position="440"/>
    </location>
</feature>
<evidence type="ECO:0000256" key="9">
    <source>
        <dbReference type="SAM" id="Phobius"/>
    </source>
</evidence>
<evidence type="ECO:0000313" key="11">
    <source>
        <dbReference type="Proteomes" id="UP000094112"/>
    </source>
</evidence>
<feature type="transmembrane region" description="Helical" evidence="9">
    <location>
        <begin position="275"/>
        <end position="295"/>
    </location>
</feature>
<evidence type="ECO:0000256" key="3">
    <source>
        <dbReference type="ARBA" id="ARBA00022448"/>
    </source>
</evidence>
<evidence type="ECO:0000256" key="1">
    <source>
        <dbReference type="ARBA" id="ARBA00004141"/>
    </source>
</evidence>
<sequence length="651" mass="73093">MEITNIKEKGFNLKEKISERLRPTDVEVSSNNTEENNADRYDELVEYNEKYPEPTAEDYTTLPKVLGHAPYATYLVCLVEFAERASYYGVKDRLNNFIQLKLPKGGNGAGAPPKGTQQNAGALGLGLQTASAITLLLTFLAYLTPLYGGYISDKKLGRMKTIWYGVWIGAISHVILIIAAIPSVIKGGNALAPTIISILTLALGTGFIKPNLLPLLFDQYPHHRDIIETKNDGKKVIVAREATLERMTLFFYWAVNAGAFLSLGTSYCAKRVGFWLAYLIPGIVYIIMIPTLMLLSPRLKKETPNGISILEEAFKVIRYTLKGGWIKRIKENQYWEYAKPSNIVARGEVESTEAVNKKGKKRISWTDQFVQDVKVTIDACKIFLFFIIYNINDVGIGGIQNSQANTMTTNGVPNDLINNFNPLTIIVFIPFLDYILYPLLRKLKIEFRPVHRIFTGFIIASFSSVAGAIIQWKVYETSPCGYYATNCEIGTGVSPISVWVETVLYVLAASSECFANTAAYEIAYTRAPDSMKGLVMALFLFMQSISAAISEACTSALIDPHLIWPFVATAIAGFISAFIFLWLYRDLHKVMHAERLEKEDKMKQEFLQYHDMKFNNENELEAVVSQKLSMEEERKQEQSVEGTVFVNSLKK</sequence>
<keyword evidence="11" id="KW-1185">Reference proteome</keyword>
<feature type="transmembrane region" description="Helical" evidence="9">
    <location>
        <begin position="563"/>
        <end position="584"/>
    </location>
</feature>
<comment type="similarity">
    <text evidence="2 8">Belongs to the major facilitator superfamily. Proton-dependent oligopeptide transporter (POT/PTR) (TC 2.A.17) family.</text>
</comment>
<keyword evidence="3 8" id="KW-0813">Transport</keyword>
<dbReference type="GO" id="GO:0005886">
    <property type="term" value="C:plasma membrane"/>
    <property type="evidence" value="ECO:0007669"/>
    <property type="project" value="UniProtKB-ARBA"/>
</dbReference>
<evidence type="ECO:0000256" key="2">
    <source>
        <dbReference type="ARBA" id="ARBA00005982"/>
    </source>
</evidence>
<gene>
    <name evidence="10" type="ORF">WICANDRAFT_78488</name>
</gene>
<dbReference type="InterPro" id="IPR000109">
    <property type="entry name" value="POT_fam"/>
</dbReference>
<evidence type="ECO:0000256" key="7">
    <source>
        <dbReference type="ARBA" id="ARBA00023136"/>
    </source>
</evidence>
<feature type="transmembrane region" description="Helical" evidence="9">
    <location>
        <begin position="503"/>
        <end position="522"/>
    </location>
</feature>
<dbReference type="RefSeq" id="XP_019039062.1">
    <property type="nucleotide sequence ID" value="XM_019184733.1"/>
</dbReference>
<keyword evidence="7 9" id="KW-0472">Membrane</keyword>
<feature type="transmembrane region" description="Helical" evidence="9">
    <location>
        <begin position="162"/>
        <end position="185"/>
    </location>
</feature>
<evidence type="ECO:0008006" key="12">
    <source>
        <dbReference type="Google" id="ProtNLM"/>
    </source>
</evidence>
<comment type="subcellular location">
    <subcellularLocation>
        <location evidence="1 8">Membrane</location>
        <topology evidence="1 8">Multi-pass membrane protein</topology>
    </subcellularLocation>
</comment>
<feature type="transmembrane region" description="Helical" evidence="9">
    <location>
        <begin position="191"/>
        <end position="208"/>
    </location>
</feature>
<accession>A0A1E3P365</accession>
<dbReference type="InterPro" id="IPR018456">
    <property type="entry name" value="PTR2_symporter_CS"/>
</dbReference>
<dbReference type="PROSITE" id="PS01023">
    <property type="entry name" value="PTR2_2"/>
    <property type="match status" value="1"/>
</dbReference>
<dbReference type="Gene3D" id="1.20.1250.20">
    <property type="entry name" value="MFS general substrate transporter like domains"/>
    <property type="match status" value="1"/>
</dbReference>
<feature type="transmembrane region" description="Helical" evidence="9">
    <location>
        <begin position="249"/>
        <end position="269"/>
    </location>
</feature>
<dbReference type="PANTHER" id="PTHR11654">
    <property type="entry name" value="OLIGOPEPTIDE TRANSPORTER-RELATED"/>
    <property type="match status" value="1"/>
</dbReference>
<dbReference type="GeneID" id="30201979"/>
<feature type="transmembrane region" description="Helical" evidence="9">
    <location>
        <begin position="130"/>
        <end position="150"/>
    </location>
</feature>
<keyword evidence="5" id="KW-0653">Protein transport</keyword>
<evidence type="ECO:0000313" key="10">
    <source>
        <dbReference type="EMBL" id="ODQ59855.1"/>
    </source>
</evidence>
<proteinExistence type="inferred from homology"/>
<keyword evidence="6 9" id="KW-1133">Transmembrane helix</keyword>
<dbReference type="Pfam" id="PF00854">
    <property type="entry name" value="PTR2"/>
    <property type="match status" value="1"/>
</dbReference>
<keyword evidence="5" id="KW-0571">Peptide transport</keyword>
<evidence type="ECO:0000256" key="4">
    <source>
        <dbReference type="ARBA" id="ARBA00022692"/>
    </source>
</evidence>
<feature type="transmembrane region" description="Helical" evidence="9">
    <location>
        <begin position="382"/>
        <end position="400"/>
    </location>
</feature>